<feature type="transmembrane region" description="Helical" evidence="1">
    <location>
        <begin position="207"/>
        <end position="229"/>
    </location>
</feature>
<evidence type="ECO:0000256" key="1">
    <source>
        <dbReference type="SAM" id="Phobius"/>
    </source>
</evidence>
<dbReference type="PANTHER" id="PTHR35342">
    <property type="entry name" value="TRICARBOXYLIC TRANSPORT PROTEIN"/>
    <property type="match status" value="1"/>
</dbReference>
<keyword evidence="1" id="KW-0812">Transmembrane</keyword>
<feature type="transmembrane region" description="Helical" evidence="1">
    <location>
        <begin position="136"/>
        <end position="163"/>
    </location>
</feature>
<reference evidence="3" key="1">
    <citation type="journal article" date="2014" name="Front. Microbiol.">
        <title>High frequency of phylogenetically diverse reductive dehalogenase-homologous genes in deep subseafloor sedimentary metagenomes.</title>
        <authorList>
            <person name="Kawai M."/>
            <person name="Futagami T."/>
            <person name="Toyoda A."/>
            <person name="Takaki Y."/>
            <person name="Nishi S."/>
            <person name="Hori S."/>
            <person name="Arai W."/>
            <person name="Tsubouchi T."/>
            <person name="Morono Y."/>
            <person name="Uchiyama I."/>
            <person name="Ito T."/>
            <person name="Fujiyama A."/>
            <person name="Inagaki F."/>
            <person name="Takami H."/>
        </authorList>
    </citation>
    <scope>NUCLEOTIDE SEQUENCE</scope>
    <source>
        <strain evidence="3">Expedition CK06-06</strain>
    </source>
</reference>
<accession>X1EPG9</accession>
<comment type="caution">
    <text evidence="3">The sequence shown here is derived from an EMBL/GenBank/DDBJ whole genome shotgun (WGS) entry which is preliminary data.</text>
</comment>
<keyword evidence="1" id="KW-0472">Membrane</keyword>
<gene>
    <name evidence="3" type="ORF">S03H2_04046</name>
</gene>
<feature type="transmembrane region" description="Helical" evidence="1">
    <location>
        <begin position="95"/>
        <end position="116"/>
    </location>
</feature>
<dbReference type="Pfam" id="PF01970">
    <property type="entry name" value="TctA"/>
    <property type="match status" value="1"/>
</dbReference>
<feature type="non-terminal residue" evidence="3">
    <location>
        <position position="1"/>
    </location>
</feature>
<sequence>GLIIGILPGAGADIASWVSYDQAKKFSKTPEKFGTGYMPGVAASEAANNAAACGALIPLLTLGIPGSVTTAVLYGGLLIQGMRPGYQMFTKYADITYAIIIGLIVANILMGIFGLLSAKHLAKISSLPTGMLAPYIVVLSVVGTYAATSNIFDVFLMIFFGFIGYFIRKANYSNAGIILGLILGPLAEAGFRQSIVMSKGNMLGYYFGRPICVILMILIILSILTPMALSYLKKVRDSKANPSAIN</sequence>
<evidence type="ECO:0000259" key="2">
    <source>
        <dbReference type="Pfam" id="PF01970"/>
    </source>
</evidence>
<keyword evidence="1" id="KW-1133">Transmembrane helix</keyword>
<feature type="domain" description="DUF112" evidence="2">
    <location>
        <begin position="1"/>
        <end position="179"/>
    </location>
</feature>
<organism evidence="3">
    <name type="scientific">marine sediment metagenome</name>
    <dbReference type="NCBI Taxonomy" id="412755"/>
    <lineage>
        <taxon>unclassified sequences</taxon>
        <taxon>metagenomes</taxon>
        <taxon>ecological metagenomes</taxon>
    </lineage>
</organism>
<dbReference type="PANTHER" id="PTHR35342:SF5">
    <property type="entry name" value="TRICARBOXYLIC TRANSPORT PROTEIN"/>
    <property type="match status" value="1"/>
</dbReference>
<dbReference type="AlphaFoldDB" id="X1EPG9"/>
<feature type="transmembrane region" description="Helical" evidence="1">
    <location>
        <begin position="55"/>
        <end position="74"/>
    </location>
</feature>
<dbReference type="InterPro" id="IPR002823">
    <property type="entry name" value="DUF112_TM"/>
</dbReference>
<evidence type="ECO:0000313" key="3">
    <source>
        <dbReference type="EMBL" id="GAH18989.1"/>
    </source>
</evidence>
<dbReference type="EMBL" id="BARU01001566">
    <property type="protein sequence ID" value="GAH18989.1"/>
    <property type="molecule type" value="Genomic_DNA"/>
</dbReference>
<proteinExistence type="predicted"/>
<name>X1EPG9_9ZZZZ</name>
<protein>
    <recommendedName>
        <fullName evidence="2">DUF112 domain-containing protein</fullName>
    </recommendedName>
</protein>
<feature type="transmembrane region" description="Helical" evidence="1">
    <location>
        <begin position="170"/>
        <end position="187"/>
    </location>
</feature>